<dbReference type="Proteomes" id="UP001222275">
    <property type="component" value="Chromosome"/>
</dbReference>
<proteinExistence type="predicted"/>
<gene>
    <name evidence="1" type="ORF">NR989_09050</name>
</gene>
<dbReference type="Gene3D" id="4.10.410.40">
    <property type="match status" value="1"/>
</dbReference>
<organism evidence="1 2">
    <name type="scientific">Thiomicrorhabdus lithotrophica</name>
    <dbReference type="NCBI Taxonomy" id="2949997"/>
    <lineage>
        <taxon>Bacteria</taxon>
        <taxon>Pseudomonadati</taxon>
        <taxon>Pseudomonadota</taxon>
        <taxon>Gammaproteobacteria</taxon>
        <taxon>Thiotrichales</taxon>
        <taxon>Piscirickettsiaceae</taxon>
        <taxon>Thiomicrorhabdus</taxon>
    </lineage>
</organism>
<evidence type="ECO:0008006" key="3">
    <source>
        <dbReference type="Google" id="ProtNLM"/>
    </source>
</evidence>
<dbReference type="RefSeq" id="WP_275594411.1">
    <property type="nucleotide sequence ID" value="NZ_CP102381.1"/>
</dbReference>
<accession>A0ABY8C863</accession>
<dbReference type="EMBL" id="CP102381">
    <property type="protein sequence ID" value="WEJ62154.1"/>
    <property type="molecule type" value="Genomic_DNA"/>
</dbReference>
<protein>
    <recommendedName>
        <fullName evidence="3">Phage tail tube protein</fullName>
    </recommendedName>
</protein>
<dbReference type="InterPro" id="IPR032493">
    <property type="entry name" value="Phage_TTP_13"/>
</dbReference>
<reference evidence="1 2" key="1">
    <citation type="submission" date="2022-06" db="EMBL/GenBank/DDBJ databases">
        <title>Thiomicrohabdus sp. nov, an obligately chemolithoautotrophic, sulfur-oxidizing bacterium isolated from beach of Guanyin Mountain. Amoy.</title>
        <authorList>
            <person name="Zhu H."/>
        </authorList>
    </citation>
    <scope>NUCLEOTIDE SEQUENCE [LARGE SCALE GENOMIC DNA]</scope>
    <source>
        <strain evidence="1 2">XGS-01</strain>
    </source>
</reference>
<sequence>MAYELMAGTITEFTEDGGTTWKELPKLKEVPEFGVDGSFIDVTGLKDTVNEYTGGRMDTPDASLRIIDTGVTAEQDLLAAADLRKTIDIRYTLPSTTVFTVTYALSGYKSDPSGDVLEHVINAKQSGKPVKG</sequence>
<dbReference type="Pfam" id="PF16463">
    <property type="entry name" value="Phage_TTP_13"/>
    <property type="match status" value="1"/>
</dbReference>
<evidence type="ECO:0000313" key="2">
    <source>
        <dbReference type="Proteomes" id="UP001222275"/>
    </source>
</evidence>
<evidence type="ECO:0000313" key="1">
    <source>
        <dbReference type="EMBL" id="WEJ62154.1"/>
    </source>
</evidence>
<keyword evidence="2" id="KW-1185">Reference proteome</keyword>
<name>A0ABY8C863_9GAMM</name>